<dbReference type="InterPro" id="IPR043136">
    <property type="entry name" value="B30.2/SPRY_sf"/>
</dbReference>
<feature type="region of interest" description="Disordered" evidence="3">
    <location>
        <begin position="170"/>
        <end position="207"/>
    </location>
</feature>
<evidence type="ECO:0000313" key="7">
    <source>
        <dbReference type="EMBL" id="KAF0031795.1"/>
    </source>
</evidence>
<dbReference type="AlphaFoldDB" id="A0A6A4SGQ3"/>
<reference evidence="7 8" key="1">
    <citation type="submission" date="2019-06" db="EMBL/GenBank/DDBJ databases">
        <title>Draft genomes of female and male turbot (Scophthalmus maximus).</title>
        <authorList>
            <person name="Xu H."/>
            <person name="Xu X.-W."/>
            <person name="Shao C."/>
            <person name="Chen S."/>
        </authorList>
    </citation>
    <scope>NUCLEOTIDE SEQUENCE [LARGE SCALE GENOMIC DNA]</scope>
    <source>
        <strain evidence="7">Ysfricsl-2016a</strain>
        <tissue evidence="7">Blood</tissue>
    </source>
</reference>
<dbReference type="PRINTS" id="PR01407">
    <property type="entry name" value="BUTYPHLNCDUF"/>
</dbReference>
<feature type="transmembrane region" description="Helical" evidence="4">
    <location>
        <begin position="501"/>
        <end position="518"/>
    </location>
</feature>
<dbReference type="SUPFAM" id="SSF49899">
    <property type="entry name" value="Concanavalin A-like lectins/glucanases"/>
    <property type="match status" value="1"/>
</dbReference>
<comment type="subcellular location">
    <subcellularLocation>
        <location evidence="1">Membrane</location>
        <topology evidence="1">Multi-pass membrane protein</topology>
    </subcellularLocation>
</comment>
<dbReference type="Pfam" id="PF00622">
    <property type="entry name" value="SPRY"/>
    <property type="match status" value="1"/>
</dbReference>
<protein>
    <recommendedName>
        <fullName evidence="9">Fibronectin type-III domain-containing protein</fullName>
    </recommendedName>
</protein>
<dbReference type="PANTHER" id="PTHR24099">
    <property type="entry name" value="E3 UBIQUITIN-PROTEIN LIGASE TRIM36-RELATED"/>
    <property type="match status" value="1"/>
</dbReference>
<evidence type="ECO:0000259" key="5">
    <source>
        <dbReference type="PROSITE" id="PS50188"/>
    </source>
</evidence>
<dbReference type="InterPro" id="IPR013783">
    <property type="entry name" value="Ig-like_fold"/>
</dbReference>
<name>A0A6A4SGQ3_SCOMX</name>
<evidence type="ECO:0000256" key="1">
    <source>
        <dbReference type="ARBA" id="ARBA00004141"/>
    </source>
</evidence>
<evidence type="ECO:0000256" key="2">
    <source>
        <dbReference type="ARBA" id="ARBA00023054"/>
    </source>
</evidence>
<feature type="compositionally biased region" description="Basic and acidic residues" evidence="3">
    <location>
        <begin position="177"/>
        <end position="190"/>
    </location>
</feature>
<evidence type="ECO:0000259" key="6">
    <source>
        <dbReference type="PROSITE" id="PS50853"/>
    </source>
</evidence>
<dbReference type="InterPro" id="IPR036116">
    <property type="entry name" value="FN3_sf"/>
</dbReference>
<dbReference type="Gene3D" id="2.60.120.920">
    <property type="match status" value="1"/>
</dbReference>
<dbReference type="InterPro" id="IPR003961">
    <property type="entry name" value="FN3_dom"/>
</dbReference>
<dbReference type="InterPro" id="IPR050617">
    <property type="entry name" value="E3_ligase_FN3/SPRY"/>
</dbReference>
<accession>A0A6A4SGQ3</accession>
<dbReference type="Proteomes" id="UP000438429">
    <property type="component" value="Unassembled WGS sequence"/>
</dbReference>
<dbReference type="GO" id="GO:0016020">
    <property type="term" value="C:membrane"/>
    <property type="evidence" value="ECO:0007669"/>
    <property type="project" value="UniProtKB-SubCell"/>
</dbReference>
<gene>
    <name evidence="7" type="ORF">F2P81_016350</name>
</gene>
<dbReference type="EMBL" id="VEVO01000014">
    <property type="protein sequence ID" value="KAF0031795.1"/>
    <property type="molecule type" value="Genomic_DNA"/>
</dbReference>
<feature type="domain" description="B30.2/SPRY" evidence="5">
    <location>
        <begin position="149"/>
        <end position="349"/>
    </location>
</feature>
<proteinExistence type="predicted"/>
<dbReference type="SMART" id="SM00449">
    <property type="entry name" value="SPRY"/>
    <property type="match status" value="1"/>
</dbReference>
<sequence>MAPAFRLTTRPAASENMGQFTVDFGAERAGLQRLHFLPVPRPPEIDLSSCVVSDNNITVVWRLVGEGDSDSVCGPIKCYELEYRKTDHDSSLRAAGEACWEKICDITESQVTISSLKFDSRFIIIRVRAKNKMAAGEFSDPVTMETRAYNFGFDASTSHVELKVQGDTVTWDPQGVKGHDPRLRGKESKSSRSATPSPNKMTGSRAGRDRFAGESYTVLGDQEMIMGCHYWELRPLPDWKSLSVGVAYQASLGRFDQLGKSASSWCLNASQWLQSSLAAKHNNRAKALDWPLPQRIGIYCDYDNGDLSFIDVDRLHVLHSFKTKFSQPLVPAFTKPVLRSRICGYHADLVWYHLLSINRNLLKKQKMEDLCSVSGLDPFWDWNLTWYTSRPDLTQCFQHTVLVWFPCIYLWTCSPLYLLYLQLRPHRGVIPLSKLCCSKTLVGLSLASFVLLEMFYFVVKKNDEIQNHLLVLLGPLIRSLTVVVAVVLMQVERMKGTRSSVLLFLFWSLLVLCSIVPLKVNIQLIIDQGYQRPLEAEDLWSLRDQDSSIRIMTDLENFWTQNQKQLQYNSSN</sequence>
<keyword evidence="4" id="KW-0472">Membrane</keyword>
<feature type="compositionally biased region" description="Polar residues" evidence="3">
    <location>
        <begin position="191"/>
        <end position="202"/>
    </location>
</feature>
<evidence type="ECO:0000256" key="4">
    <source>
        <dbReference type="SAM" id="Phobius"/>
    </source>
</evidence>
<dbReference type="InterPro" id="IPR003877">
    <property type="entry name" value="SPRY_dom"/>
</dbReference>
<feature type="transmembrane region" description="Helical" evidence="4">
    <location>
        <begin position="441"/>
        <end position="459"/>
    </location>
</feature>
<keyword evidence="2" id="KW-0175">Coiled coil</keyword>
<dbReference type="InterPro" id="IPR056227">
    <property type="entry name" value="TMD0_ABC"/>
</dbReference>
<dbReference type="InterPro" id="IPR013320">
    <property type="entry name" value="ConA-like_dom_sf"/>
</dbReference>
<dbReference type="PROSITE" id="PS50188">
    <property type="entry name" value="B302_SPRY"/>
    <property type="match status" value="1"/>
</dbReference>
<dbReference type="Gene3D" id="2.60.40.10">
    <property type="entry name" value="Immunoglobulins"/>
    <property type="match status" value="1"/>
</dbReference>
<dbReference type="SUPFAM" id="SSF49265">
    <property type="entry name" value="Fibronectin type III"/>
    <property type="match status" value="1"/>
</dbReference>
<dbReference type="PANTHER" id="PTHR24099:SF8">
    <property type="entry name" value="FSD1-LIKE PROTEIN"/>
    <property type="match status" value="1"/>
</dbReference>
<feature type="transmembrane region" description="Helical" evidence="4">
    <location>
        <begin position="401"/>
        <end position="420"/>
    </location>
</feature>
<dbReference type="PROSITE" id="PS50853">
    <property type="entry name" value="FN3"/>
    <property type="match status" value="1"/>
</dbReference>
<feature type="transmembrane region" description="Helical" evidence="4">
    <location>
        <begin position="465"/>
        <end position="489"/>
    </location>
</feature>
<comment type="caution">
    <text evidence="7">The sequence shown here is derived from an EMBL/GenBank/DDBJ whole genome shotgun (WGS) entry which is preliminary data.</text>
</comment>
<evidence type="ECO:0000256" key="3">
    <source>
        <dbReference type="SAM" id="MobiDB-lite"/>
    </source>
</evidence>
<dbReference type="Pfam" id="PF24357">
    <property type="entry name" value="TMD0_ABC"/>
    <property type="match status" value="1"/>
</dbReference>
<dbReference type="InterPro" id="IPR001870">
    <property type="entry name" value="B30.2/SPRY"/>
</dbReference>
<evidence type="ECO:0008006" key="9">
    <source>
        <dbReference type="Google" id="ProtNLM"/>
    </source>
</evidence>
<dbReference type="CDD" id="cd00063">
    <property type="entry name" value="FN3"/>
    <property type="match status" value="1"/>
</dbReference>
<evidence type="ECO:0000313" key="8">
    <source>
        <dbReference type="Proteomes" id="UP000438429"/>
    </source>
</evidence>
<keyword evidence="4" id="KW-0812">Transmembrane</keyword>
<dbReference type="InterPro" id="IPR003879">
    <property type="entry name" value="Butyrophylin_SPRY"/>
</dbReference>
<organism evidence="7 8">
    <name type="scientific">Scophthalmus maximus</name>
    <name type="common">Turbot</name>
    <name type="synonym">Psetta maxima</name>
    <dbReference type="NCBI Taxonomy" id="52904"/>
    <lineage>
        <taxon>Eukaryota</taxon>
        <taxon>Metazoa</taxon>
        <taxon>Chordata</taxon>
        <taxon>Craniata</taxon>
        <taxon>Vertebrata</taxon>
        <taxon>Euteleostomi</taxon>
        <taxon>Actinopterygii</taxon>
        <taxon>Neopterygii</taxon>
        <taxon>Teleostei</taxon>
        <taxon>Neoteleostei</taxon>
        <taxon>Acanthomorphata</taxon>
        <taxon>Carangaria</taxon>
        <taxon>Pleuronectiformes</taxon>
        <taxon>Pleuronectoidei</taxon>
        <taxon>Scophthalmidae</taxon>
        <taxon>Scophthalmus</taxon>
    </lineage>
</organism>
<keyword evidence="4" id="KW-1133">Transmembrane helix</keyword>
<feature type="domain" description="Fibronectin type-III" evidence="6">
    <location>
        <begin position="39"/>
        <end position="149"/>
    </location>
</feature>